<organism evidence="2 3">
    <name type="scientific">Eumeta variegata</name>
    <name type="common">Bagworm moth</name>
    <name type="synonym">Eumeta japonica</name>
    <dbReference type="NCBI Taxonomy" id="151549"/>
    <lineage>
        <taxon>Eukaryota</taxon>
        <taxon>Metazoa</taxon>
        <taxon>Ecdysozoa</taxon>
        <taxon>Arthropoda</taxon>
        <taxon>Hexapoda</taxon>
        <taxon>Insecta</taxon>
        <taxon>Pterygota</taxon>
        <taxon>Neoptera</taxon>
        <taxon>Endopterygota</taxon>
        <taxon>Lepidoptera</taxon>
        <taxon>Glossata</taxon>
        <taxon>Ditrysia</taxon>
        <taxon>Tineoidea</taxon>
        <taxon>Psychidae</taxon>
        <taxon>Oiketicinae</taxon>
        <taxon>Eumeta</taxon>
    </lineage>
</organism>
<feature type="region of interest" description="Disordered" evidence="1">
    <location>
        <begin position="102"/>
        <end position="177"/>
    </location>
</feature>
<reference evidence="2 3" key="1">
    <citation type="journal article" date="2019" name="Commun. Biol.">
        <title>The bagworm genome reveals a unique fibroin gene that provides high tensile strength.</title>
        <authorList>
            <person name="Kono N."/>
            <person name="Nakamura H."/>
            <person name="Ohtoshi R."/>
            <person name="Tomita M."/>
            <person name="Numata K."/>
            <person name="Arakawa K."/>
        </authorList>
    </citation>
    <scope>NUCLEOTIDE SEQUENCE [LARGE SCALE GENOMIC DNA]</scope>
</reference>
<accession>A0A4C1Z9G3</accession>
<evidence type="ECO:0000313" key="3">
    <source>
        <dbReference type="Proteomes" id="UP000299102"/>
    </source>
</evidence>
<keyword evidence="3" id="KW-1185">Reference proteome</keyword>
<dbReference type="Proteomes" id="UP000299102">
    <property type="component" value="Unassembled WGS sequence"/>
</dbReference>
<comment type="caution">
    <text evidence="2">The sequence shown here is derived from an EMBL/GenBank/DDBJ whole genome shotgun (WGS) entry which is preliminary data.</text>
</comment>
<proteinExistence type="predicted"/>
<evidence type="ECO:0000256" key="1">
    <source>
        <dbReference type="SAM" id="MobiDB-lite"/>
    </source>
</evidence>
<dbReference type="AlphaFoldDB" id="A0A4C1Z9G3"/>
<feature type="compositionally biased region" description="Basic and acidic residues" evidence="1">
    <location>
        <begin position="131"/>
        <end position="158"/>
    </location>
</feature>
<protein>
    <submittedName>
        <fullName evidence="2">Voltage-dependent calcium channel type A subunit alpha-1</fullName>
    </submittedName>
</protein>
<dbReference type="EMBL" id="BGZK01001636">
    <property type="protein sequence ID" value="GBP83734.1"/>
    <property type="molecule type" value="Genomic_DNA"/>
</dbReference>
<name>A0A4C1Z9G3_EUMVA</name>
<gene>
    <name evidence="2" type="primary">cac</name>
    <name evidence="2" type="ORF">EVAR_61361_1</name>
</gene>
<evidence type="ECO:0000313" key="2">
    <source>
        <dbReference type="EMBL" id="GBP83734.1"/>
    </source>
</evidence>
<sequence length="249" mass="27752">MGHLSYPPPYQVINNISTLTSHLKYSHPVKSLTIYPSWRVTYAILILAKRLRYRHLSGSSTTFLPWYALQSIGAVLSASSHQSSFGSGRLAVGSAVVQFGVPATGPGSRPPHPTTSLSLPSRSPSPPHHTYGGDRERERERERDREWRDRSWEREGARRGRGRQLPPTPSKPSTLQIKQPGFFLHKVTASPSRSCCGQLGWNTKMGPVRSVKYHILTECKLAFRPKNESSGDSFPTIGQPIPTQRLAME</sequence>
<feature type="region of interest" description="Disordered" evidence="1">
    <location>
        <begin position="227"/>
        <end position="249"/>
    </location>
</feature>
<dbReference type="STRING" id="151549.A0A4C1Z9G3"/>